<accession>A0A0K0FQZ6</accession>
<dbReference type="AlphaFoldDB" id="A0A0K0FQZ6"/>
<feature type="region of interest" description="Disordered" evidence="1">
    <location>
        <begin position="1"/>
        <end position="35"/>
    </location>
</feature>
<evidence type="ECO:0000313" key="3">
    <source>
        <dbReference type="WBParaSite" id="SVE_1221000.1"/>
    </source>
</evidence>
<organism evidence="2 3">
    <name type="scientific">Strongyloides venezuelensis</name>
    <name type="common">Threadworm</name>
    <dbReference type="NCBI Taxonomy" id="75913"/>
    <lineage>
        <taxon>Eukaryota</taxon>
        <taxon>Metazoa</taxon>
        <taxon>Ecdysozoa</taxon>
        <taxon>Nematoda</taxon>
        <taxon>Chromadorea</taxon>
        <taxon>Rhabditida</taxon>
        <taxon>Tylenchina</taxon>
        <taxon>Panagrolaimomorpha</taxon>
        <taxon>Strongyloidoidea</taxon>
        <taxon>Strongyloididae</taxon>
        <taxon>Strongyloides</taxon>
    </lineage>
</organism>
<reference evidence="3" key="2">
    <citation type="submission" date="2015-08" db="UniProtKB">
        <authorList>
            <consortium name="WormBaseParasite"/>
        </authorList>
    </citation>
    <scope>IDENTIFICATION</scope>
</reference>
<dbReference type="Proteomes" id="UP000035680">
    <property type="component" value="Unassembled WGS sequence"/>
</dbReference>
<evidence type="ECO:0000313" key="2">
    <source>
        <dbReference type="Proteomes" id="UP000035680"/>
    </source>
</evidence>
<reference evidence="2" key="1">
    <citation type="submission" date="2014-07" db="EMBL/GenBank/DDBJ databases">
        <authorList>
            <person name="Martin A.A"/>
            <person name="De Silva N."/>
        </authorList>
    </citation>
    <scope>NUCLEOTIDE SEQUENCE</scope>
</reference>
<feature type="compositionally biased region" description="Polar residues" evidence="1">
    <location>
        <begin position="1"/>
        <end position="10"/>
    </location>
</feature>
<proteinExistence type="predicted"/>
<protein>
    <submittedName>
        <fullName evidence="3">Uncharacterized protein</fullName>
    </submittedName>
</protein>
<name>A0A0K0FQZ6_STRVS</name>
<keyword evidence="2" id="KW-1185">Reference proteome</keyword>
<evidence type="ECO:0000256" key="1">
    <source>
        <dbReference type="SAM" id="MobiDB-lite"/>
    </source>
</evidence>
<dbReference type="WBParaSite" id="SVE_1221000.1">
    <property type="protein sequence ID" value="SVE_1221000.1"/>
    <property type="gene ID" value="SVE_1221000"/>
</dbReference>
<sequence length="94" mass="10337">MNQEKNNYNGRSLVDGITATGQKNKRDNDVSSDGDIVDESNNFRLTGDTFKENSIHKSCHPSQSHSLEAARCTDGMNSQGTIIANKYGTLMDKI</sequence>